<comment type="function">
    <text evidence="1">Putative transcription activator involved in regulating light control of development.</text>
</comment>
<dbReference type="GO" id="GO:0005634">
    <property type="term" value="C:nucleus"/>
    <property type="evidence" value="ECO:0007669"/>
    <property type="project" value="UniProtKB-SubCell"/>
</dbReference>
<comment type="similarity">
    <text evidence="1">Belongs to the FHY3/FAR1 family.</text>
</comment>
<evidence type="ECO:0000313" key="4">
    <source>
        <dbReference type="Proteomes" id="UP000289738"/>
    </source>
</evidence>
<evidence type="ECO:0000313" key="3">
    <source>
        <dbReference type="EMBL" id="RYQ85172.1"/>
    </source>
</evidence>
<organism evidence="3 4">
    <name type="scientific">Arachis hypogaea</name>
    <name type="common">Peanut</name>
    <dbReference type="NCBI Taxonomy" id="3818"/>
    <lineage>
        <taxon>Eukaryota</taxon>
        <taxon>Viridiplantae</taxon>
        <taxon>Streptophyta</taxon>
        <taxon>Embryophyta</taxon>
        <taxon>Tracheophyta</taxon>
        <taxon>Spermatophyta</taxon>
        <taxon>Magnoliopsida</taxon>
        <taxon>eudicotyledons</taxon>
        <taxon>Gunneridae</taxon>
        <taxon>Pentapetalae</taxon>
        <taxon>rosids</taxon>
        <taxon>fabids</taxon>
        <taxon>Fabales</taxon>
        <taxon>Fabaceae</taxon>
        <taxon>Papilionoideae</taxon>
        <taxon>50 kb inversion clade</taxon>
        <taxon>dalbergioids sensu lato</taxon>
        <taxon>Dalbergieae</taxon>
        <taxon>Pterocarpus clade</taxon>
        <taxon>Arachis</taxon>
    </lineage>
</organism>
<keyword evidence="4" id="KW-1185">Reference proteome</keyword>
<name>A0A444X675_ARAHY</name>
<comment type="subcellular location">
    <subcellularLocation>
        <location evidence="1">Nucleus</location>
    </subcellularLocation>
</comment>
<dbReference type="Proteomes" id="UP000289738">
    <property type="component" value="Chromosome B10"/>
</dbReference>
<dbReference type="GO" id="GO:0008270">
    <property type="term" value="F:zinc ion binding"/>
    <property type="evidence" value="ECO:0007669"/>
    <property type="project" value="UniProtKB-UniRule"/>
</dbReference>
<reference evidence="3 4" key="1">
    <citation type="submission" date="2019-01" db="EMBL/GenBank/DDBJ databases">
        <title>Sequencing of cultivated peanut Arachis hypogaea provides insights into genome evolution and oil improvement.</title>
        <authorList>
            <person name="Chen X."/>
        </authorList>
    </citation>
    <scope>NUCLEOTIDE SEQUENCE [LARGE SCALE GENOMIC DNA]</scope>
    <source>
        <strain evidence="4">cv. Fuhuasheng</strain>
        <tissue evidence="3">Leaves</tissue>
    </source>
</reference>
<keyword evidence="1" id="KW-0539">Nucleus</keyword>
<evidence type="ECO:0000256" key="2">
    <source>
        <dbReference type="SAM" id="MobiDB-lite"/>
    </source>
</evidence>
<dbReference type="GO" id="GO:0006355">
    <property type="term" value="P:regulation of DNA-templated transcription"/>
    <property type="evidence" value="ECO:0007669"/>
    <property type="project" value="UniProtKB-UniRule"/>
</dbReference>
<sequence length="407" mass="45638">MGLERPIIIAIIGYSHRVVCDPPEKKKSGKSELRMQEDGGIWWCEMESDLEDSSKFSGQWTDGWSIGSEANECETLGTELGQPEEVNMTLLDTEETSRVANDAKAQESSPATVRSDEEPNSSNCFVAGVTAEDLALAEFDSVEEAHARYVEYARATGFAVRKGDSGKDNEDKGYGKWKMKSFVADHNHELAPADHTNVMAPHHHMSEENNEWIGKTDEKREHWANAYLCDKFCAGVRTTSRCEGINSLLKKFIRSGNYLLELVENLDRVVKDYRNNEFMADFKCLYSEPVMTTGLESIKKVVSKVYTLGVPCSHIFCAMKELEIEVLPTRLVLRRWCKDEKSLVSVGAVPVADPEKAFRVCYGSLWSACMSMYFLAAQDRDTYENVLSEVAKLTKEIEATGPRGGMN</sequence>
<keyword evidence="1" id="KW-0862">Zinc</keyword>
<keyword evidence="1" id="KW-0863">Zinc-finger</keyword>
<gene>
    <name evidence="3" type="ORF">Ahy_B10g104663</name>
</gene>
<accession>A0A444X675</accession>
<protein>
    <recommendedName>
        <fullName evidence="1">Protein FAR1-RELATED SEQUENCE</fullName>
    </recommendedName>
</protein>
<dbReference type="PANTHER" id="PTHR31669:SF251">
    <property type="entry name" value="PROTEIN FAR1-RELATED SEQUENCE"/>
    <property type="match status" value="1"/>
</dbReference>
<dbReference type="PANTHER" id="PTHR31669">
    <property type="entry name" value="PROTEIN FAR1-RELATED SEQUENCE 10-RELATED"/>
    <property type="match status" value="1"/>
</dbReference>
<evidence type="ECO:0000256" key="1">
    <source>
        <dbReference type="RuleBase" id="RU367018"/>
    </source>
</evidence>
<dbReference type="EMBL" id="SDMP01000020">
    <property type="protein sequence ID" value="RYQ85172.1"/>
    <property type="molecule type" value="Genomic_DNA"/>
</dbReference>
<feature type="region of interest" description="Disordered" evidence="2">
    <location>
        <begin position="97"/>
        <end position="120"/>
    </location>
</feature>
<dbReference type="AlphaFoldDB" id="A0A444X675"/>
<comment type="caution">
    <text evidence="3">The sequence shown here is derived from an EMBL/GenBank/DDBJ whole genome shotgun (WGS) entry which is preliminary data.</text>
</comment>
<dbReference type="InterPro" id="IPR031052">
    <property type="entry name" value="FHY3/FAR1"/>
</dbReference>
<proteinExistence type="inferred from homology"/>
<keyword evidence="1" id="KW-0479">Metal-binding</keyword>